<evidence type="ECO:0000313" key="2">
    <source>
        <dbReference type="EMBL" id="TYK12175.1"/>
    </source>
</evidence>
<dbReference type="EMBL" id="SSTE01012063">
    <property type="protein sequence ID" value="KAA0049697.1"/>
    <property type="molecule type" value="Genomic_DNA"/>
</dbReference>
<dbReference type="Proteomes" id="UP000321947">
    <property type="component" value="Unassembled WGS sequence"/>
</dbReference>
<name>A0A5D3CKU5_CUCMM</name>
<dbReference type="AlphaFoldDB" id="A0A5D3CKU5"/>
<reference evidence="3 4" key="1">
    <citation type="submission" date="2019-08" db="EMBL/GenBank/DDBJ databases">
        <title>Draft genome sequences of two oriental melons (Cucumis melo L. var makuwa).</title>
        <authorList>
            <person name="Kwon S.-Y."/>
        </authorList>
    </citation>
    <scope>NUCLEOTIDE SEQUENCE [LARGE SCALE GENOMIC DNA]</scope>
    <source>
        <strain evidence="4">cv. Chang Bougi</strain>
        <strain evidence="3">cv. SW 3</strain>
        <tissue evidence="2">Leaf</tissue>
    </source>
</reference>
<accession>A0A5D3CKU5</accession>
<sequence>MHVKVLNGWNNKSFDMLLEILKRVFPMCRLDVEPTMVERSIMRHVVEDFITMMMNNYPFKADQMMTNHVICHSFPILMRLMHFLISTPTSSITQEARPRWATRLMTLNLVLALLGDDSALGTWIVPSNYSKGLGWGPKPKSRKTVDNSSSSSYKQEVHAREVIELEGHLDNVTELHERAMEESNWKYEENAR</sequence>
<proteinExistence type="predicted"/>
<dbReference type="EMBL" id="SSTD01010321">
    <property type="protein sequence ID" value="TYK12175.1"/>
    <property type="molecule type" value="Genomic_DNA"/>
</dbReference>
<evidence type="ECO:0000313" key="3">
    <source>
        <dbReference type="Proteomes" id="UP000321393"/>
    </source>
</evidence>
<dbReference type="Proteomes" id="UP000321393">
    <property type="component" value="Unassembled WGS sequence"/>
</dbReference>
<protein>
    <submittedName>
        <fullName evidence="2">Late secretory pathway protein AVL9-like</fullName>
    </submittedName>
</protein>
<evidence type="ECO:0000313" key="1">
    <source>
        <dbReference type="EMBL" id="KAA0049697.1"/>
    </source>
</evidence>
<dbReference type="OrthoDB" id="991426at2759"/>
<comment type="caution">
    <text evidence="2">The sequence shown here is derived from an EMBL/GenBank/DDBJ whole genome shotgun (WGS) entry which is preliminary data.</text>
</comment>
<gene>
    <name evidence="2" type="ORF">E5676_scaffold106G001150</name>
    <name evidence="1" type="ORF">E6C27_scaffold76G00410</name>
</gene>
<evidence type="ECO:0000313" key="4">
    <source>
        <dbReference type="Proteomes" id="UP000321947"/>
    </source>
</evidence>
<organism evidence="2 4">
    <name type="scientific">Cucumis melo var. makuwa</name>
    <name type="common">Oriental melon</name>
    <dbReference type="NCBI Taxonomy" id="1194695"/>
    <lineage>
        <taxon>Eukaryota</taxon>
        <taxon>Viridiplantae</taxon>
        <taxon>Streptophyta</taxon>
        <taxon>Embryophyta</taxon>
        <taxon>Tracheophyta</taxon>
        <taxon>Spermatophyta</taxon>
        <taxon>Magnoliopsida</taxon>
        <taxon>eudicotyledons</taxon>
        <taxon>Gunneridae</taxon>
        <taxon>Pentapetalae</taxon>
        <taxon>rosids</taxon>
        <taxon>fabids</taxon>
        <taxon>Cucurbitales</taxon>
        <taxon>Cucurbitaceae</taxon>
        <taxon>Benincaseae</taxon>
        <taxon>Cucumis</taxon>
    </lineage>
</organism>